<dbReference type="EMBL" id="SNVV01000031">
    <property type="protein sequence ID" value="TDN45068.1"/>
    <property type="molecule type" value="Genomic_DNA"/>
</dbReference>
<keyword evidence="2" id="KW-0012">Acyltransferase</keyword>
<organism evidence="4 5">
    <name type="scientific">Azoarcus indigens</name>
    <dbReference type="NCBI Taxonomy" id="29545"/>
    <lineage>
        <taxon>Bacteria</taxon>
        <taxon>Pseudomonadati</taxon>
        <taxon>Pseudomonadota</taxon>
        <taxon>Betaproteobacteria</taxon>
        <taxon>Rhodocyclales</taxon>
        <taxon>Zoogloeaceae</taxon>
        <taxon>Azoarcus</taxon>
    </lineage>
</organism>
<dbReference type="AlphaFoldDB" id="A0A4R6DLL0"/>
<dbReference type="PROSITE" id="PS51186">
    <property type="entry name" value="GNAT"/>
    <property type="match status" value="1"/>
</dbReference>
<accession>A0A4R6DLL0</accession>
<protein>
    <submittedName>
        <fullName evidence="4">Acetyltransferase (GNAT) family protein</fullName>
    </submittedName>
</protein>
<evidence type="ECO:0000313" key="5">
    <source>
        <dbReference type="Proteomes" id="UP000295129"/>
    </source>
</evidence>
<proteinExistence type="predicted"/>
<gene>
    <name evidence="4" type="ORF">C7389_13138</name>
</gene>
<dbReference type="OrthoDB" id="7356080at2"/>
<dbReference type="InterPro" id="IPR050832">
    <property type="entry name" value="Bact_Acetyltransf"/>
</dbReference>
<keyword evidence="5" id="KW-1185">Reference proteome</keyword>
<dbReference type="RefSeq" id="WP_133594955.1">
    <property type="nucleotide sequence ID" value="NZ_SNVV01000031.1"/>
</dbReference>
<dbReference type="Pfam" id="PF00583">
    <property type="entry name" value="Acetyltransf_1"/>
    <property type="match status" value="1"/>
</dbReference>
<dbReference type="InterPro" id="IPR000182">
    <property type="entry name" value="GNAT_dom"/>
</dbReference>
<evidence type="ECO:0000256" key="2">
    <source>
        <dbReference type="ARBA" id="ARBA00023315"/>
    </source>
</evidence>
<feature type="domain" description="N-acetyltransferase" evidence="3">
    <location>
        <begin position="1"/>
        <end position="146"/>
    </location>
</feature>
<name>A0A4R6DLL0_9RHOO</name>
<keyword evidence="1 4" id="KW-0808">Transferase</keyword>
<evidence type="ECO:0000259" key="3">
    <source>
        <dbReference type="PROSITE" id="PS51186"/>
    </source>
</evidence>
<dbReference type="GO" id="GO:0016747">
    <property type="term" value="F:acyltransferase activity, transferring groups other than amino-acyl groups"/>
    <property type="evidence" value="ECO:0007669"/>
    <property type="project" value="InterPro"/>
</dbReference>
<dbReference type="InterPro" id="IPR016181">
    <property type="entry name" value="Acyl_CoA_acyltransferase"/>
</dbReference>
<dbReference type="CDD" id="cd04301">
    <property type="entry name" value="NAT_SF"/>
    <property type="match status" value="1"/>
</dbReference>
<dbReference type="SUPFAM" id="SSF55729">
    <property type="entry name" value="Acyl-CoA N-acyltransferases (Nat)"/>
    <property type="match status" value="1"/>
</dbReference>
<dbReference type="Gene3D" id="3.40.630.30">
    <property type="match status" value="1"/>
</dbReference>
<evidence type="ECO:0000313" key="4">
    <source>
        <dbReference type="EMBL" id="TDN45068.1"/>
    </source>
</evidence>
<evidence type="ECO:0000256" key="1">
    <source>
        <dbReference type="ARBA" id="ARBA00022679"/>
    </source>
</evidence>
<comment type="caution">
    <text evidence="4">The sequence shown here is derived from an EMBL/GenBank/DDBJ whole genome shotgun (WGS) entry which is preliminary data.</text>
</comment>
<dbReference type="Proteomes" id="UP000295129">
    <property type="component" value="Unassembled WGS sequence"/>
</dbReference>
<reference evidence="4 5" key="1">
    <citation type="submission" date="2019-03" db="EMBL/GenBank/DDBJ databases">
        <title>Genomic Encyclopedia of Type Strains, Phase IV (KMG-IV): sequencing the most valuable type-strain genomes for metagenomic binning, comparative biology and taxonomic classification.</title>
        <authorList>
            <person name="Goeker M."/>
        </authorList>
    </citation>
    <scope>NUCLEOTIDE SEQUENCE [LARGE SCALE GENOMIC DNA]</scope>
    <source>
        <strain evidence="4 5">DSM 12121</strain>
    </source>
</reference>
<sequence>MFIRKATPADIPALFEIRTGVRENHLSLAELAALGITPATLADMLDGDGRGWVAEASGQVLAFAMANAAEATVFALFVRPDHEGRGLGRRLMEEAERWLFARGCAEIWLVTDSNREVRANGFYRRLGWLEGGVEEDGQVRFIKRRPAMGLCAGW</sequence>
<dbReference type="PANTHER" id="PTHR43877">
    <property type="entry name" value="AMINOALKYLPHOSPHONATE N-ACETYLTRANSFERASE-RELATED-RELATED"/>
    <property type="match status" value="1"/>
</dbReference>